<dbReference type="SMART" id="SM00530">
    <property type="entry name" value="HTH_XRE"/>
    <property type="match status" value="1"/>
</dbReference>
<evidence type="ECO:0000313" key="3">
    <source>
        <dbReference type="Proteomes" id="UP000198430"/>
    </source>
</evidence>
<evidence type="ECO:0000313" key="2">
    <source>
        <dbReference type="EMBL" id="GAX04591.1"/>
    </source>
</evidence>
<dbReference type="CDD" id="cd00093">
    <property type="entry name" value="HTH_XRE"/>
    <property type="match status" value="1"/>
</dbReference>
<dbReference type="GO" id="GO:0003677">
    <property type="term" value="F:DNA binding"/>
    <property type="evidence" value="ECO:0007669"/>
    <property type="project" value="InterPro"/>
</dbReference>
<dbReference type="InterPro" id="IPR001387">
    <property type="entry name" value="Cro/C1-type_HTH"/>
</dbReference>
<dbReference type="Proteomes" id="UP000198430">
    <property type="component" value="Unassembled WGS sequence"/>
</dbReference>
<accession>A0A1Z5IT36</accession>
<evidence type="ECO:0000259" key="1">
    <source>
        <dbReference type="PROSITE" id="PS50943"/>
    </source>
</evidence>
<dbReference type="SUPFAM" id="SSF47413">
    <property type="entry name" value="lambda repressor-like DNA-binding domains"/>
    <property type="match status" value="1"/>
</dbReference>
<dbReference type="PROSITE" id="PS50943">
    <property type="entry name" value="HTH_CROC1"/>
    <property type="match status" value="1"/>
</dbReference>
<feature type="domain" description="HTH cro/C1-type" evidence="1">
    <location>
        <begin position="7"/>
        <end position="59"/>
    </location>
</feature>
<keyword evidence="3" id="KW-1185">Reference proteome</keyword>
<dbReference type="InterPro" id="IPR010982">
    <property type="entry name" value="Lambda_DNA-bd_dom_sf"/>
</dbReference>
<protein>
    <submittedName>
        <fullName evidence="2">XRE family transcriptional regulator</fullName>
    </submittedName>
</protein>
<sequence length="107" mass="11988">MTTFERIKELAKMRGYSLSALNDKAGLGTNSIYHWKTKSPSTDSLSKVADVLNVSVDYLLGNTEDETEISKNKPIVDLNKDDSILTFDGTPIPDEDKELIRRLLRGK</sequence>
<gene>
    <name evidence="2" type="primary">xre_6</name>
    <name evidence="2" type="ORF">IWT140_02233</name>
</gene>
<comment type="caution">
    <text evidence="2">The sequence shown here is derived from an EMBL/GenBank/DDBJ whole genome shotgun (WGS) entry which is preliminary data.</text>
</comment>
<dbReference type="EMBL" id="BCMH01000023">
    <property type="protein sequence ID" value="GAX04591.1"/>
    <property type="molecule type" value="Genomic_DNA"/>
</dbReference>
<dbReference type="AlphaFoldDB" id="A0A1Z5IT36"/>
<dbReference type="RefSeq" id="WP_089089541.1">
    <property type="nucleotide sequence ID" value="NZ_BCMH01000023.1"/>
</dbReference>
<dbReference type="Pfam" id="PF01381">
    <property type="entry name" value="HTH_3"/>
    <property type="match status" value="1"/>
</dbReference>
<organism evidence="2 3">
    <name type="scientific">Secundilactobacillus pentosiphilus</name>
    <dbReference type="NCBI Taxonomy" id="1714682"/>
    <lineage>
        <taxon>Bacteria</taxon>
        <taxon>Bacillati</taxon>
        <taxon>Bacillota</taxon>
        <taxon>Bacilli</taxon>
        <taxon>Lactobacillales</taxon>
        <taxon>Lactobacillaceae</taxon>
        <taxon>Secundilactobacillus</taxon>
    </lineage>
</organism>
<dbReference type="Gene3D" id="1.10.260.40">
    <property type="entry name" value="lambda repressor-like DNA-binding domains"/>
    <property type="match status" value="1"/>
</dbReference>
<reference evidence="2 3" key="1">
    <citation type="submission" date="2015-11" db="EMBL/GenBank/DDBJ databases">
        <title>Draft genome sequences of new species of the genus Lactobacillus isolated from orchardgrass silage.</title>
        <authorList>
            <person name="Tohno M."/>
            <person name="Tanizawa Y."/>
            <person name="Arita M."/>
        </authorList>
    </citation>
    <scope>NUCLEOTIDE SEQUENCE [LARGE SCALE GENOMIC DNA]</scope>
    <source>
        <strain evidence="2 3">IWT140</strain>
    </source>
</reference>
<name>A0A1Z5IT36_9LACO</name>
<proteinExistence type="predicted"/>